<dbReference type="KEGG" id="ghi:107956060"/>
<feature type="region of interest" description="Disordered" evidence="1">
    <location>
        <begin position="1"/>
        <end position="72"/>
    </location>
</feature>
<feature type="compositionally biased region" description="Basic and acidic residues" evidence="1">
    <location>
        <begin position="51"/>
        <end position="62"/>
    </location>
</feature>
<reference evidence="3" key="2">
    <citation type="submission" date="2025-08" db="UniProtKB">
        <authorList>
            <consortium name="RefSeq"/>
        </authorList>
    </citation>
    <scope>IDENTIFICATION</scope>
</reference>
<dbReference type="PaxDb" id="3635-A0A1U8P832"/>
<dbReference type="Gene3D" id="2.40.70.10">
    <property type="entry name" value="Acid Proteases"/>
    <property type="match status" value="1"/>
</dbReference>
<gene>
    <name evidence="3" type="primary">LOC107956060</name>
</gene>
<feature type="compositionally biased region" description="Basic and acidic residues" evidence="1">
    <location>
        <begin position="10"/>
        <end position="36"/>
    </location>
</feature>
<proteinExistence type="predicted"/>
<dbReference type="AlphaFoldDB" id="A0A1U8P832"/>
<organism evidence="2 3">
    <name type="scientific">Gossypium hirsutum</name>
    <name type="common">Upland cotton</name>
    <name type="synonym">Gossypium mexicanum</name>
    <dbReference type="NCBI Taxonomy" id="3635"/>
    <lineage>
        <taxon>Eukaryota</taxon>
        <taxon>Viridiplantae</taxon>
        <taxon>Streptophyta</taxon>
        <taxon>Embryophyta</taxon>
        <taxon>Tracheophyta</taxon>
        <taxon>Spermatophyta</taxon>
        <taxon>Magnoliopsida</taxon>
        <taxon>eudicotyledons</taxon>
        <taxon>Gunneridae</taxon>
        <taxon>Pentapetalae</taxon>
        <taxon>rosids</taxon>
        <taxon>malvids</taxon>
        <taxon>Malvales</taxon>
        <taxon>Malvaceae</taxon>
        <taxon>Malvoideae</taxon>
        <taxon>Gossypium</taxon>
    </lineage>
</organism>
<dbReference type="GeneID" id="107956060"/>
<accession>A0A1U8P832</accession>
<dbReference type="Proteomes" id="UP000818029">
    <property type="component" value="Chromosome D07"/>
</dbReference>
<evidence type="ECO:0000313" key="3">
    <source>
        <dbReference type="RefSeq" id="XP_016747300.1"/>
    </source>
</evidence>
<dbReference type="PANTHER" id="PTHR33067">
    <property type="entry name" value="RNA-DIRECTED DNA POLYMERASE-RELATED"/>
    <property type="match status" value="1"/>
</dbReference>
<reference evidence="2" key="1">
    <citation type="journal article" date="2020" name="Nat. Genet.">
        <title>Genomic diversifications of five Gossypium allopolyploid species and their impact on cotton improvement.</title>
        <authorList>
            <person name="Chen Z.J."/>
            <person name="Sreedasyam A."/>
            <person name="Ando A."/>
            <person name="Song Q."/>
            <person name="De Santiago L.M."/>
            <person name="Hulse-Kemp A.M."/>
            <person name="Ding M."/>
            <person name="Ye W."/>
            <person name="Kirkbride R.C."/>
            <person name="Jenkins J."/>
            <person name="Plott C."/>
            <person name="Lovell J."/>
            <person name="Lin Y.M."/>
            <person name="Vaughn R."/>
            <person name="Liu B."/>
            <person name="Simpson S."/>
            <person name="Scheffler B.E."/>
            <person name="Wen L."/>
            <person name="Saski C.A."/>
            <person name="Grover C.E."/>
            <person name="Hu G."/>
            <person name="Conover J.L."/>
            <person name="Carlson J.W."/>
            <person name="Shu S."/>
            <person name="Boston L.B."/>
            <person name="Williams M."/>
            <person name="Peterson D.G."/>
            <person name="McGee K."/>
            <person name="Jones D.C."/>
            <person name="Wendel J.F."/>
            <person name="Stelly D.M."/>
            <person name="Grimwood J."/>
            <person name="Schmutz J."/>
        </authorList>
    </citation>
    <scope>NUCLEOTIDE SEQUENCE [LARGE SCALE GENOMIC DNA]</scope>
    <source>
        <strain evidence="2">cv. TM-1</strain>
    </source>
</reference>
<sequence>MAVNLLESQVPDKSHGQDKEWEKQIPDPKVRPESEVQKPVVMPPPFLGRLANDKKEKEEKKSSKCSGRWSSKRGLVGDERVNVGENVSAVLQKKVLPKYKDQGVIIQLSDRSVIYPEGLLEDVLVKVNELVFLADFYIINMEEDNSTNLSEIFLGIPFLSTASSKIDV</sequence>
<dbReference type="RefSeq" id="XP_016747300.1">
    <property type="nucleotide sequence ID" value="XM_016891811.1"/>
</dbReference>
<dbReference type="PANTHER" id="PTHR33067:SF15">
    <property type="entry name" value="RNA-DIRECTED DNA POLYMERASE"/>
    <property type="match status" value="1"/>
</dbReference>
<evidence type="ECO:0000256" key="1">
    <source>
        <dbReference type="SAM" id="MobiDB-lite"/>
    </source>
</evidence>
<keyword evidence="2" id="KW-1185">Reference proteome</keyword>
<protein>
    <submittedName>
        <fullName evidence="3">Uncharacterized protein</fullName>
    </submittedName>
</protein>
<evidence type="ECO:0000313" key="2">
    <source>
        <dbReference type="Proteomes" id="UP000818029"/>
    </source>
</evidence>
<name>A0A1U8P832_GOSHI</name>
<dbReference type="InterPro" id="IPR021109">
    <property type="entry name" value="Peptidase_aspartic_dom_sf"/>
</dbReference>